<dbReference type="EMBL" id="JAKOGI010000424">
    <property type="protein sequence ID" value="KAJ8435265.1"/>
    <property type="molecule type" value="Genomic_DNA"/>
</dbReference>
<feature type="transmembrane region" description="Helical" evidence="3">
    <location>
        <begin position="33"/>
        <end position="51"/>
    </location>
</feature>
<dbReference type="GO" id="GO:0019901">
    <property type="term" value="F:protein kinase binding"/>
    <property type="evidence" value="ECO:0007669"/>
    <property type="project" value="InterPro"/>
</dbReference>
<name>A0A9Q1K2I2_9CARY</name>
<protein>
    <submittedName>
        <fullName evidence="4">Uncharacterized protein</fullName>
    </submittedName>
</protein>
<reference evidence="4" key="1">
    <citation type="submission" date="2022-04" db="EMBL/GenBank/DDBJ databases">
        <title>Carnegiea gigantea Genome sequencing and assembly v2.</title>
        <authorList>
            <person name="Copetti D."/>
            <person name="Sanderson M.J."/>
            <person name="Burquez A."/>
            <person name="Wojciechowski M.F."/>
        </authorList>
    </citation>
    <scope>NUCLEOTIDE SEQUENCE</scope>
    <source>
        <strain evidence="4">SGP5-SGP5p</strain>
        <tissue evidence="4">Aerial part</tissue>
    </source>
</reference>
<dbReference type="Gene3D" id="1.10.472.10">
    <property type="entry name" value="Cyclin-like"/>
    <property type="match status" value="1"/>
</dbReference>
<evidence type="ECO:0000313" key="5">
    <source>
        <dbReference type="Proteomes" id="UP001153076"/>
    </source>
</evidence>
<dbReference type="PANTHER" id="PTHR15615:SF108">
    <property type="entry name" value="PROTEIN CNPPD1"/>
    <property type="match status" value="1"/>
</dbReference>
<dbReference type="Pfam" id="PF08613">
    <property type="entry name" value="Cyclin"/>
    <property type="match status" value="1"/>
</dbReference>
<dbReference type="Proteomes" id="UP001153076">
    <property type="component" value="Unassembled WGS sequence"/>
</dbReference>
<keyword evidence="2" id="KW-0131">Cell cycle</keyword>
<evidence type="ECO:0000256" key="2">
    <source>
        <dbReference type="ARBA" id="ARBA00023306"/>
    </source>
</evidence>
<evidence type="ECO:0000256" key="3">
    <source>
        <dbReference type="SAM" id="Phobius"/>
    </source>
</evidence>
<evidence type="ECO:0000313" key="4">
    <source>
        <dbReference type="EMBL" id="KAJ8435265.1"/>
    </source>
</evidence>
<keyword evidence="5" id="KW-1185">Reference proteome</keyword>
<feature type="transmembrane region" description="Helical" evidence="3">
    <location>
        <begin position="169"/>
        <end position="195"/>
    </location>
</feature>
<gene>
    <name evidence="4" type="ORF">Cgig2_026004</name>
</gene>
<comment type="caution">
    <text evidence="4">The sequence shown here is derived from an EMBL/GenBank/DDBJ whole genome shotgun (WGS) entry which is preliminary data.</text>
</comment>
<keyword evidence="3" id="KW-1133">Transmembrane helix</keyword>
<keyword evidence="1" id="KW-0132">Cell division</keyword>
<accession>A0A9Q1K2I2</accession>
<evidence type="ECO:0000256" key="1">
    <source>
        <dbReference type="ARBA" id="ARBA00022618"/>
    </source>
</evidence>
<dbReference type="OrthoDB" id="337735at2759"/>
<proteinExistence type="predicted"/>
<sequence>MEELQKGTVEDLLEFAKRMDARSNELRELLNKLGMNIAIIFVNIVILSDICQFTKTVLRCTGIPCYLLIFFNNAYYARVAGVSTSEMNRLEMALLFSLDFRLQRRLGDIVCNWRKKPKDLKLAGQSNSMPVGLKSLGQERTTLHASPLLRDDQIGHSLILLVSVERFSFLYFFWGMSVFFPYEGFFSFFWVFFFWGGGGGSGLSGRVDIPRCELYYDK</sequence>
<dbReference type="InterPro" id="IPR013922">
    <property type="entry name" value="Cyclin_PHO80-like"/>
</dbReference>
<dbReference type="GO" id="GO:0051301">
    <property type="term" value="P:cell division"/>
    <property type="evidence" value="ECO:0007669"/>
    <property type="project" value="UniProtKB-KW"/>
</dbReference>
<dbReference type="PANTHER" id="PTHR15615">
    <property type="match status" value="1"/>
</dbReference>
<keyword evidence="3" id="KW-0472">Membrane</keyword>
<dbReference type="AlphaFoldDB" id="A0A9Q1K2I2"/>
<keyword evidence="3" id="KW-0812">Transmembrane</keyword>
<organism evidence="4 5">
    <name type="scientific">Carnegiea gigantea</name>
    <dbReference type="NCBI Taxonomy" id="171969"/>
    <lineage>
        <taxon>Eukaryota</taxon>
        <taxon>Viridiplantae</taxon>
        <taxon>Streptophyta</taxon>
        <taxon>Embryophyta</taxon>
        <taxon>Tracheophyta</taxon>
        <taxon>Spermatophyta</taxon>
        <taxon>Magnoliopsida</taxon>
        <taxon>eudicotyledons</taxon>
        <taxon>Gunneridae</taxon>
        <taxon>Pentapetalae</taxon>
        <taxon>Caryophyllales</taxon>
        <taxon>Cactineae</taxon>
        <taxon>Cactaceae</taxon>
        <taxon>Cactoideae</taxon>
        <taxon>Echinocereeae</taxon>
        <taxon>Carnegiea</taxon>
    </lineage>
</organism>